<evidence type="ECO:0000313" key="3">
    <source>
        <dbReference type="Proteomes" id="UP000006730"/>
    </source>
</evidence>
<dbReference type="GeneID" id="5141621"/>
<name>Q647G1_9VIRU</name>
<dbReference type="InterPro" id="IPR027417">
    <property type="entry name" value="P-loop_NTPase"/>
</dbReference>
<dbReference type="OrthoDB" id="40266at10239"/>
<feature type="region of interest" description="Disordered" evidence="1">
    <location>
        <begin position="1"/>
        <end position="20"/>
    </location>
</feature>
<dbReference type="SUPFAM" id="SSF52540">
    <property type="entry name" value="P-loop containing nucleoside triphosphate hydrolases"/>
    <property type="match status" value="1"/>
</dbReference>
<evidence type="ECO:0000256" key="1">
    <source>
        <dbReference type="SAM" id="MobiDB-lite"/>
    </source>
</evidence>
<dbReference type="KEGG" id="vg:5141621"/>
<dbReference type="EMBL" id="AY722806">
    <property type="protein sequence ID" value="AAU25951.1"/>
    <property type="molecule type" value="Genomic_DNA"/>
</dbReference>
<organism evidence="2 3">
    <name type="scientific">Thermoproteus tenax spherical virus 1</name>
    <dbReference type="NCBI Taxonomy" id="292639"/>
    <lineage>
        <taxon>Viruses</taxon>
        <taxon>Viruses incertae sedis</taxon>
        <taxon>Globuloviridae</taxon>
        <taxon>Alphaglobulovirus</taxon>
        <taxon>Alphaglobulovirus cinderense</taxon>
    </lineage>
</organism>
<dbReference type="RefSeq" id="YP_164342.1">
    <property type="nucleotide sequence ID" value="NC_006556.1"/>
</dbReference>
<proteinExistence type="predicted"/>
<protein>
    <submittedName>
        <fullName evidence="2">Uncharacterized protein</fullName>
    </submittedName>
</protein>
<evidence type="ECO:0000313" key="2">
    <source>
        <dbReference type="EMBL" id="AAU25951.1"/>
    </source>
</evidence>
<accession>Q647G1</accession>
<keyword evidence="3" id="KW-1185">Reference proteome</keyword>
<feature type="compositionally biased region" description="Polar residues" evidence="1">
    <location>
        <begin position="9"/>
        <end position="20"/>
    </location>
</feature>
<sequence>MEIIGGNADSGNSSPSQPTTVGPELYKLIVKEYRNIGALDDKIYVELRDGRQLEVWVHTRHVFLYNGESGNKKEKPIVFKVSKWLVNWLAKMAGYKGVKVLKYTKCVEGECIIPLWSYDDREPMVVVVSDEDVPKPIHSGKTYVKDGYLYVADYYYASLVQLPVYDGNCDIEKIKEAIKENWILTYLAAMPYILPHMPKRHIPVVMGPMRSGKTTLLDSLDWDGLRIVGSTAAVRNLLGFHHVLADDAAEDLTIKFEFIGLLNSYFDRAPLMRVSPNSPNKTLYFPLRGALAIATNNPQIMLRSTLDRIAVVYAPKVLRQRLKIDGELLSCLAYMPRIGPIYLQSFKEFWGMGHENTVLTNAVVEGSSMLDLAGDPWLSVLRWLWRELYKIRSEHGWEGAPPQYKLDIKGKDHICIPIPKLVSPIADYTVNVSASIHKDDKVSTTKSISYNAFPIRTPQIELVLRGMDLPAFIHRGRTKYYVCTDDPEALYQMISNILKEPVSQ</sequence>
<reference evidence="2 3" key="1">
    <citation type="journal article" date="2006" name="Virology">
        <title>TTSV1, a new virus-like particle isolated from the hyperthermophilic crenarchaeote Thermoproteus tenax.</title>
        <authorList>
            <person name="Ahn D.G."/>
            <person name="Kim S.I."/>
            <person name="Rhee J.K."/>
            <person name="Kim K.P."/>
            <person name="Pan J.G."/>
            <person name="Oh J.W."/>
        </authorList>
    </citation>
    <scope>NUCLEOTIDE SEQUENCE</scope>
</reference>
<dbReference type="Proteomes" id="UP000006730">
    <property type="component" value="Segment"/>
</dbReference>